<keyword evidence="8" id="KW-0614">Plasmid</keyword>
<feature type="transmembrane region" description="Helical" evidence="6">
    <location>
        <begin position="82"/>
        <end position="100"/>
    </location>
</feature>
<dbReference type="GO" id="GO:0022857">
    <property type="term" value="F:transmembrane transporter activity"/>
    <property type="evidence" value="ECO:0007669"/>
    <property type="project" value="InterPro"/>
</dbReference>
<evidence type="ECO:0000313" key="8">
    <source>
        <dbReference type="EMBL" id="ATQ84244.1"/>
    </source>
</evidence>
<dbReference type="Gene3D" id="1.20.1720.10">
    <property type="entry name" value="Multidrug resistance protein D"/>
    <property type="match status" value="1"/>
</dbReference>
<dbReference type="PANTHER" id="PTHR42718">
    <property type="entry name" value="MAJOR FACILITATOR SUPERFAMILY MULTIDRUG TRANSPORTER MFSC"/>
    <property type="match status" value="1"/>
</dbReference>
<feature type="transmembrane region" description="Helical" evidence="6">
    <location>
        <begin position="365"/>
        <end position="385"/>
    </location>
</feature>
<geneLocation type="plasmid" evidence="8">
    <name>pYHS2</name>
</geneLocation>
<evidence type="ECO:0000256" key="5">
    <source>
        <dbReference type="ARBA" id="ARBA00023136"/>
    </source>
</evidence>
<sequence length="474" mass="52026">MADMSKHTPQSLSNSAVIFSLLLGGVVVSLSNSALNPAIPLFMQVFGVPLVSASWVLNAYVIAMAIGLIMVSYLATIFVRKTLYLTALAVFGLGSMMGYFSPSIDWVIGARFLQGLAGGILIPLSVGILYQIVPHQRQGQTMGLWGMVVMLGLAVGPLVGAYLVKWYGWDALFIINLPLMGLAWALVWHYLPHQQAKIQQRNLDKKGLLGLCLLLLGGFVWERVAHQYTAQFSEWMMVAMIGLGGILSYGSYRWWLYEYHHATPLLQISIFDNRIYRYCTIISVTQTIGLMLYLILLPMLIQQVMHHPATWTGWVLMASTLIASVTTQLVGKIVDKQGARLLGCWGVILTASASFGLAWQLVDISIIAVVIWVCVHGLGVGLAYIPTTTVGFSQLPADKVTEGASLNNISRRICSGLVIWLAMAYVNYRQTQAVNEVGILQELLLLIGGMLLLSLPFAFALPRTSSSFINQQQS</sequence>
<evidence type="ECO:0000259" key="7">
    <source>
        <dbReference type="PROSITE" id="PS50850"/>
    </source>
</evidence>
<dbReference type="InterPro" id="IPR020846">
    <property type="entry name" value="MFS_dom"/>
</dbReference>
<feature type="transmembrane region" description="Helical" evidence="6">
    <location>
        <begin position="203"/>
        <end position="221"/>
    </location>
</feature>
<organism evidence="8">
    <name type="scientific">Faucicola osloensis</name>
    <name type="common">Moraxella osloensis</name>
    <dbReference type="NCBI Taxonomy" id="34062"/>
    <lineage>
        <taxon>Bacteria</taxon>
        <taxon>Pseudomonadati</taxon>
        <taxon>Pseudomonadota</taxon>
        <taxon>Gammaproteobacteria</taxon>
        <taxon>Moraxellales</taxon>
        <taxon>Moraxellaceae</taxon>
        <taxon>Faucicola</taxon>
    </lineage>
</organism>
<feature type="transmembrane region" description="Helical" evidence="6">
    <location>
        <begin position="12"/>
        <end position="35"/>
    </location>
</feature>
<evidence type="ECO:0000256" key="4">
    <source>
        <dbReference type="ARBA" id="ARBA00022989"/>
    </source>
</evidence>
<dbReference type="Gene3D" id="1.20.1250.20">
    <property type="entry name" value="MFS general substrate transporter like domains"/>
    <property type="match status" value="1"/>
</dbReference>
<feature type="transmembrane region" description="Helical" evidence="6">
    <location>
        <begin position="275"/>
        <end position="301"/>
    </location>
</feature>
<dbReference type="Pfam" id="PF07690">
    <property type="entry name" value="MFS_1"/>
    <property type="match status" value="1"/>
</dbReference>
<feature type="transmembrane region" description="Helical" evidence="6">
    <location>
        <begin position="144"/>
        <end position="165"/>
    </location>
</feature>
<protein>
    <submittedName>
        <fullName evidence="8">MFS transporter</fullName>
    </submittedName>
</protein>
<feature type="transmembrane region" description="Helical" evidence="6">
    <location>
        <begin position="233"/>
        <end position="255"/>
    </location>
</feature>
<evidence type="ECO:0000256" key="2">
    <source>
        <dbReference type="ARBA" id="ARBA00022448"/>
    </source>
</evidence>
<feature type="transmembrane region" description="Helical" evidence="6">
    <location>
        <begin position="171"/>
        <end position="191"/>
    </location>
</feature>
<feature type="transmembrane region" description="Helical" evidence="6">
    <location>
        <begin position="55"/>
        <end position="75"/>
    </location>
</feature>
<dbReference type="SUPFAM" id="SSF103473">
    <property type="entry name" value="MFS general substrate transporter"/>
    <property type="match status" value="1"/>
</dbReference>
<feature type="transmembrane region" description="Helical" evidence="6">
    <location>
        <begin position="313"/>
        <end position="334"/>
    </location>
</feature>
<keyword evidence="4 6" id="KW-1133">Transmembrane helix</keyword>
<keyword evidence="5 6" id="KW-0472">Membrane</keyword>
<comment type="subcellular location">
    <subcellularLocation>
        <location evidence="1">Membrane</location>
        <topology evidence="1">Multi-pass membrane protein</topology>
    </subcellularLocation>
</comment>
<keyword evidence="2" id="KW-0813">Transport</keyword>
<accession>A0AAD0AFQ7</accession>
<gene>
    <name evidence="8" type="ORF">YHS_09865</name>
</gene>
<keyword evidence="3 6" id="KW-0812">Transmembrane</keyword>
<dbReference type="InterPro" id="IPR036259">
    <property type="entry name" value="MFS_trans_sf"/>
</dbReference>
<feature type="transmembrane region" description="Helical" evidence="6">
    <location>
        <begin position="341"/>
        <end position="359"/>
    </location>
</feature>
<name>A0AAD0AFQ7_FAUOS</name>
<dbReference type="GO" id="GO:0016020">
    <property type="term" value="C:membrane"/>
    <property type="evidence" value="ECO:0007669"/>
    <property type="project" value="UniProtKB-SubCell"/>
</dbReference>
<evidence type="ECO:0000256" key="1">
    <source>
        <dbReference type="ARBA" id="ARBA00004141"/>
    </source>
</evidence>
<feature type="transmembrane region" description="Helical" evidence="6">
    <location>
        <begin position="112"/>
        <end position="132"/>
    </location>
</feature>
<proteinExistence type="predicted"/>
<feature type="transmembrane region" description="Helical" evidence="6">
    <location>
        <begin position="443"/>
        <end position="461"/>
    </location>
</feature>
<dbReference type="PROSITE" id="PS50850">
    <property type="entry name" value="MFS"/>
    <property type="match status" value="1"/>
</dbReference>
<evidence type="ECO:0000256" key="6">
    <source>
        <dbReference type="SAM" id="Phobius"/>
    </source>
</evidence>
<reference evidence="8" key="1">
    <citation type="submission" date="2017-10" db="EMBL/GenBank/DDBJ databases">
        <title>Complete Genome Sequence from Moraxella oslensis YHS isolated from human skin.</title>
        <authorList>
            <person name="Lee K."/>
            <person name="Lim J.Y."/>
            <person name="Hwang I."/>
        </authorList>
    </citation>
    <scope>NUCLEOTIDE SEQUENCE</scope>
    <source>
        <strain evidence="8">YHS</strain>
        <plasmid evidence="8">pYHS2</plasmid>
    </source>
</reference>
<dbReference type="AlphaFoldDB" id="A0AAD0AFQ7"/>
<dbReference type="InterPro" id="IPR011701">
    <property type="entry name" value="MFS"/>
</dbReference>
<dbReference type="EMBL" id="CP024178">
    <property type="protein sequence ID" value="ATQ84244.1"/>
    <property type="molecule type" value="Genomic_DNA"/>
</dbReference>
<dbReference type="PANTHER" id="PTHR42718:SF9">
    <property type="entry name" value="MAJOR FACILITATOR SUPERFAMILY MULTIDRUG TRANSPORTER MFSC"/>
    <property type="match status" value="1"/>
</dbReference>
<feature type="domain" description="Major facilitator superfamily (MFS) profile" evidence="7">
    <location>
        <begin position="17"/>
        <end position="466"/>
    </location>
</feature>
<evidence type="ECO:0000256" key="3">
    <source>
        <dbReference type="ARBA" id="ARBA00022692"/>
    </source>
</evidence>